<name>A0ACC0BH99_CATRO</name>
<organism evidence="1 2">
    <name type="scientific">Catharanthus roseus</name>
    <name type="common">Madagascar periwinkle</name>
    <name type="synonym">Vinca rosea</name>
    <dbReference type="NCBI Taxonomy" id="4058"/>
    <lineage>
        <taxon>Eukaryota</taxon>
        <taxon>Viridiplantae</taxon>
        <taxon>Streptophyta</taxon>
        <taxon>Embryophyta</taxon>
        <taxon>Tracheophyta</taxon>
        <taxon>Spermatophyta</taxon>
        <taxon>Magnoliopsida</taxon>
        <taxon>eudicotyledons</taxon>
        <taxon>Gunneridae</taxon>
        <taxon>Pentapetalae</taxon>
        <taxon>asterids</taxon>
        <taxon>lamiids</taxon>
        <taxon>Gentianales</taxon>
        <taxon>Apocynaceae</taxon>
        <taxon>Rauvolfioideae</taxon>
        <taxon>Vinceae</taxon>
        <taxon>Catharanthinae</taxon>
        <taxon>Catharanthus</taxon>
    </lineage>
</organism>
<keyword evidence="2" id="KW-1185">Reference proteome</keyword>
<proteinExistence type="predicted"/>
<accession>A0ACC0BH99</accession>
<sequence>MYYDPGAPGSSTQPPPIPFRTHSPTISYHLYTPVPYDPYGYYQPPQTSYDPYTHTPSLSIRMSGLDPTQHFSITQIPLNDVSGPGLHLGAQFFEQLAGSVPVDSSPSGAKYGATTRGNPSSDVGLVKLLGRSKKRPEKSHPPTNPTQRKKSKNDGWEQTGPVDGGPQDPVLVPLYSSHVAGSIWRGYSDLDISDSSIGVNGQDLAGVAESPRSGLSMEQRAACYVLYLLGSSFFTDKSGNNVSGKL</sequence>
<dbReference type="EMBL" id="CM044703">
    <property type="protein sequence ID" value="KAI5672002.1"/>
    <property type="molecule type" value="Genomic_DNA"/>
</dbReference>
<protein>
    <submittedName>
        <fullName evidence="1">Uncharacterized protein</fullName>
    </submittedName>
</protein>
<dbReference type="Proteomes" id="UP001060085">
    <property type="component" value="Linkage Group LG03"/>
</dbReference>
<evidence type="ECO:0000313" key="2">
    <source>
        <dbReference type="Proteomes" id="UP001060085"/>
    </source>
</evidence>
<evidence type="ECO:0000313" key="1">
    <source>
        <dbReference type="EMBL" id="KAI5672002.1"/>
    </source>
</evidence>
<comment type="caution">
    <text evidence="1">The sequence shown here is derived from an EMBL/GenBank/DDBJ whole genome shotgun (WGS) entry which is preliminary data.</text>
</comment>
<reference evidence="2" key="1">
    <citation type="journal article" date="2023" name="Nat. Plants">
        <title>Single-cell RNA sequencing provides a high-resolution roadmap for understanding the multicellular compartmentation of specialized metabolism.</title>
        <authorList>
            <person name="Sun S."/>
            <person name="Shen X."/>
            <person name="Li Y."/>
            <person name="Li Y."/>
            <person name="Wang S."/>
            <person name="Li R."/>
            <person name="Zhang H."/>
            <person name="Shen G."/>
            <person name="Guo B."/>
            <person name="Wei J."/>
            <person name="Xu J."/>
            <person name="St-Pierre B."/>
            <person name="Chen S."/>
            <person name="Sun C."/>
        </authorList>
    </citation>
    <scope>NUCLEOTIDE SEQUENCE [LARGE SCALE GENOMIC DNA]</scope>
</reference>
<gene>
    <name evidence="1" type="ORF">M9H77_12366</name>
</gene>